<keyword evidence="3" id="KW-1185">Reference proteome</keyword>
<sequence>MAYDLDMYKLPKDSVNVEAIATELARYLQMTSEDAEVLSQDPTERDKHIAELYSHPDVKPNPYASQFVQPGGNPDDYLIPANAAIARLTPPSTLKDRVMRFHITFPAMMVFEQYKIAYALLDLPHLLRKVHKRRHEIMEEWRRTYFHVHYPPRRSAYSNKRVTVTTPPASARLLTSPSRHSSSKVSDDESRDFLSNPHTMIGKKFVHTAPEAESEDNGTWEVISYTVKKADGGGVDHEYRVLLQTFGADALPMDREERMTVQDLLNSWASVSNSSLLPLVSAQPPASSSSPSTEPTSPTPSDVYQRPRFSLLSLSQLEAPAPSYRPSTVHPANRNNTTLPPLWYIFKTSPGVY</sequence>
<protein>
    <submittedName>
        <fullName evidence="2">Uncharacterized protein</fullName>
    </submittedName>
</protein>
<feature type="region of interest" description="Disordered" evidence="1">
    <location>
        <begin position="279"/>
        <end position="304"/>
    </location>
</feature>
<feature type="compositionally biased region" description="Polar residues" evidence="1">
    <location>
        <begin position="167"/>
        <end position="184"/>
    </location>
</feature>
<feature type="region of interest" description="Disordered" evidence="1">
    <location>
        <begin position="167"/>
        <end position="196"/>
    </location>
</feature>
<feature type="compositionally biased region" description="Low complexity" evidence="1">
    <location>
        <begin position="279"/>
        <end position="301"/>
    </location>
</feature>
<gene>
    <name evidence="2" type="ORF">EIP91_004311</name>
</gene>
<evidence type="ECO:0000313" key="2">
    <source>
        <dbReference type="EMBL" id="TCD64272.1"/>
    </source>
</evidence>
<evidence type="ECO:0000256" key="1">
    <source>
        <dbReference type="SAM" id="MobiDB-lite"/>
    </source>
</evidence>
<dbReference type="OrthoDB" id="2737768at2759"/>
<name>A0A4R0RA07_9APHY</name>
<dbReference type="AlphaFoldDB" id="A0A4R0RA07"/>
<accession>A0A4R0RA07</accession>
<organism evidence="2 3">
    <name type="scientific">Steccherinum ochraceum</name>
    <dbReference type="NCBI Taxonomy" id="92696"/>
    <lineage>
        <taxon>Eukaryota</taxon>
        <taxon>Fungi</taxon>
        <taxon>Dikarya</taxon>
        <taxon>Basidiomycota</taxon>
        <taxon>Agaricomycotina</taxon>
        <taxon>Agaricomycetes</taxon>
        <taxon>Polyporales</taxon>
        <taxon>Steccherinaceae</taxon>
        <taxon>Steccherinum</taxon>
    </lineage>
</organism>
<dbReference type="Proteomes" id="UP000292702">
    <property type="component" value="Unassembled WGS sequence"/>
</dbReference>
<comment type="caution">
    <text evidence="2">The sequence shown here is derived from an EMBL/GenBank/DDBJ whole genome shotgun (WGS) entry which is preliminary data.</text>
</comment>
<reference evidence="2 3" key="1">
    <citation type="submission" date="2018-11" db="EMBL/GenBank/DDBJ databases">
        <title>Genome assembly of Steccherinum ochraceum LE-BIN_3174, the white-rot fungus of the Steccherinaceae family (The Residual Polyporoid clade, Polyporales, Basidiomycota).</title>
        <authorList>
            <person name="Fedorova T.V."/>
            <person name="Glazunova O.A."/>
            <person name="Landesman E.O."/>
            <person name="Moiseenko K.V."/>
            <person name="Psurtseva N.V."/>
            <person name="Savinova O.S."/>
            <person name="Shakhova N.V."/>
            <person name="Tyazhelova T.V."/>
            <person name="Vasina D.V."/>
        </authorList>
    </citation>
    <scope>NUCLEOTIDE SEQUENCE [LARGE SCALE GENOMIC DNA]</scope>
    <source>
        <strain evidence="2 3">LE-BIN_3174</strain>
    </source>
</reference>
<dbReference type="EMBL" id="RWJN01000246">
    <property type="protein sequence ID" value="TCD64272.1"/>
    <property type="molecule type" value="Genomic_DNA"/>
</dbReference>
<evidence type="ECO:0000313" key="3">
    <source>
        <dbReference type="Proteomes" id="UP000292702"/>
    </source>
</evidence>
<proteinExistence type="predicted"/>